<name>A0A1F8CPZ3_9BACT</name>
<dbReference type="EMBL" id="MGHU01000011">
    <property type="protein sequence ID" value="OGM77828.1"/>
    <property type="molecule type" value="Genomic_DNA"/>
</dbReference>
<evidence type="ECO:0000313" key="1">
    <source>
        <dbReference type="EMBL" id="OGM77828.1"/>
    </source>
</evidence>
<comment type="caution">
    <text evidence="1">The sequence shown here is derived from an EMBL/GenBank/DDBJ whole genome shotgun (WGS) entry which is preliminary data.</text>
</comment>
<gene>
    <name evidence="1" type="ORF">A2188_02315</name>
</gene>
<dbReference type="Proteomes" id="UP000179241">
    <property type="component" value="Unassembled WGS sequence"/>
</dbReference>
<reference evidence="1 2" key="1">
    <citation type="journal article" date="2016" name="Nat. Commun.">
        <title>Thousands of microbial genomes shed light on interconnected biogeochemical processes in an aquifer system.</title>
        <authorList>
            <person name="Anantharaman K."/>
            <person name="Brown C.T."/>
            <person name="Hug L.A."/>
            <person name="Sharon I."/>
            <person name="Castelle C.J."/>
            <person name="Probst A.J."/>
            <person name="Thomas B.C."/>
            <person name="Singh A."/>
            <person name="Wilkins M.J."/>
            <person name="Karaoz U."/>
            <person name="Brodie E.L."/>
            <person name="Williams K.H."/>
            <person name="Hubbard S.S."/>
            <person name="Banfield J.F."/>
        </authorList>
    </citation>
    <scope>NUCLEOTIDE SEQUENCE [LARGE SCALE GENOMIC DNA]</scope>
</reference>
<dbReference type="AlphaFoldDB" id="A0A1F8CPZ3"/>
<organism evidence="1 2">
    <name type="scientific">Candidatus Woesebacteria bacterium RIFOXYA1_FULL_43_9</name>
    <dbReference type="NCBI Taxonomy" id="1802534"/>
    <lineage>
        <taxon>Bacteria</taxon>
        <taxon>Candidatus Woeseibacteriota</taxon>
    </lineage>
</organism>
<protein>
    <submittedName>
        <fullName evidence="1">Uncharacterized protein</fullName>
    </submittedName>
</protein>
<accession>A0A1F8CPZ3</accession>
<proteinExistence type="predicted"/>
<evidence type="ECO:0000313" key="2">
    <source>
        <dbReference type="Proteomes" id="UP000179241"/>
    </source>
</evidence>
<sequence length="108" mass="12637">MLKLFSRPVDPDGNVYGNIEEIESIINLDGQMEKEFERLFKKAKRLAKEHDGFHSGMGWRRYQLTRIDDENKVVENNNNAPLRIGPDGHFSPKEILFKIGHRIFKQVK</sequence>